<keyword evidence="1" id="KW-0285">Flavoprotein</keyword>
<dbReference type="SUPFAM" id="SSF51905">
    <property type="entry name" value="FAD/NAD(P)-binding domain"/>
    <property type="match status" value="1"/>
</dbReference>
<evidence type="ECO:0000256" key="3">
    <source>
        <dbReference type="ARBA" id="ARBA00022827"/>
    </source>
</evidence>
<dbReference type="AlphaFoldDB" id="A0A239AB98"/>
<dbReference type="InterPro" id="IPR036188">
    <property type="entry name" value="FAD/NAD-bd_sf"/>
</dbReference>
<sequence>MPDHDVVIIGSGLGGLISGALLAKMEGKRVLVLERNADIGGKIMSYGYLHNPDITEEEYKTSLAACGHSKIVYSNPDFSTIMEKHGLFKNYILDTGWHQMSAGPRNRFAQIATALGKKIDVSPTVGFLYYEDGEFRQLSDVVASWPRESQDERRRVAWITSRISKADSHQYDHVDYQSFLESLTDDRRVIDYYGLMGCYSAGLNCPTTVSAGEIIRVNNMNNMAGTHFQRGGGGGVVTGGFKNVANVFADVITENGGEIRTNHPVREILVESGSAVGVKVKPYGGSEQELYAPVIINNVPPRHLGRVLPERYWPLDHRQRIKTQFPLSGLLGFIGLREPVETGSGRAGDFSIRTLPGTEDLGVIGGGSIFSFEQTSEADPSRAPEGKCLMNTWISLYPENPFGPSEIDNDELINTLIDRIYSFLRHQYPQWDDVYEWGYFTRAKDMYGMSISPGQLGDRRLPITHPTLAGLFHTGDTVAQWGIATDGVGHGATLTVSAVTGKDYTQLLAPWGR</sequence>
<evidence type="ECO:0000256" key="1">
    <source>
        <dbReference type="ARBA" id="ARBA00022630"/>
    </source>
</evidence>
<dbReference type="GO" id="GO:0016491">
    <property type="term" value="F:oxidoreductase activity"/>
    <property type="evidence" value="ECO:0007669"/>
    <property type="project" value="InterPro"/>
</dbReference>
<keyword evidence="5" id="KW-0520">NAD</keyword>
<keyword evidence="3" id="KW-0274">FAD</keyword>
<protein>
    <submittedName>
        <fullName evidence="7">Phytoene dehydrogenase-related protein</fullName>
    </submittedName>
</protein>
<name>A0A239AB98_9PSEU</name>
<dbReference type="PANTHER" id="PTHR46091">
    <property type="entry name" value="BLR7054 PROTEIN"/>
    <property type="match status" value="1"/>
</dbReference>
<accession>A0A239AB98</accession>
<proteinExistence type="predicted"/>
<dbReference type="Pfam" id="PF01593">
    <property type="entry name" value="Amino_oxidase"/>
    <property type="match status" value="1"/>
</dbReference>
<dbReference type="Pfam" id="PF13450">
    <property type="entry name" value="NAD_binding_8"/>
    <property type="match status" value="1"/>
</dbReference>
<dbReference type="PANTHER" id="PTHR46091:SF3">
    <property type="entry name" value="AMINE OXIDASE DOMAIN-CONTAINING PROTEIN"/>
    <property type="match status" value="1"/>
</dbReference>
<evidence type="ECO:0000313" key="8">
    <source>
        <dbReference type="Proteomes" id="UP000198348"/>
    </source>
</evidence>
<evidence type="ECO:0000259" key="6">
    <source>
        <dbReference type="Pfam" id="PF01593"/>
    </source>
</evidence>
<evidence type="ECO:0000256" key="5">
    <source>
        <dbReference type="ARBA" id="ARBA00023027"/>
    </source>
</evidence>
<dbReference type="InterPro" id="IPR002937">
    <property type="entry name" value="Amino_oxidase"/>
</dbReference>
<dbReference type="Proteomes" id="UP000198348">
    <property type="component" value="Unassembled WGS sequence"/>
</dbReference>
<keyword evidence="8" id="KW-1185">Reference proteome</keyword>
<evidence type="ECO:0000313" key="7">
    <source>
        <dbReference type="EMBL" id="SNR92819.1"/>
    </source>
</evidence>
<keyword evidence="2" id="KW-0732">Signal</keyword>
<keyword evidence="4" id="KW-0521">NADP</keyword>
<evidence type="ECO:0000256" key="4">
    <source>
        <dbReference type="ARBA" id="ARBA00022857"/>
    </source>
</evidence>
<dbReference type="Gene3D" id="3.50.50.60">
    <property type="entry name" value="FAD/NAD(P)-binding domain"/>
    <property type="match status" value="2"/>
</dbReference>
<feature type="domain" description="Amine oxidase" evidence="6">
    <location>
        <begin position="90"/>
        <end position="485"/>
    </location>
</feature>
<dbReference type="EMBL" id="FZNW01000035">
    <property type="protein sequence ID" value="SNR92819.1"/>
    <property type="molecule type" value="Genomic_DNA"/>
</dbReference>
<gene>
    <name evidence="7" type="ORF">SAMN06265360_13511</name>
</gene>
<evidence type="ECO:0000256" key="2">
    <source>
        <dbReference type="ARBA" id="ARBA00022729"/>
    </source>
</evidence>
<dbReference type="RefSeq" id="WP_089303395.1">
    <property type="nucleotide sequence ID" value="NZ_FZNW01000035.1"/>
</dbReference>
<dbReference type="InterPro" id="IPR052206">
    <property type="entry name" value="Retinol_saturase"/>
</dbReference>
<reference evidence="7 8" key="1">
    <citation type="submission" date="2017-06" db="EMBL/GenBank/DDBJ databases">
        <authorList>
            <person name="Kim H.J."/>
            <person name="Triplett B.A."/>
        </authorList>
    </citation>
    <scope>NUCLEOTIDE SEQUENCE [LARGE SCALE GENOMIC DNA]</scope>
    <source>
        <strain evidence="7 8">DSM 45207</strain>
    </source>
</reference>
<organism evidence="7 8">
    <name type="scientific">Haloechinothrix alba</name>
    <dbReference type="NCBI Taxonomy" id="664784"/>
    <lineage>
        <taxon>Bacteria</taxon>
        <taxon>Bacillati</taxon>
        <taxon>Actinomycetota</taxon>
        <taxon>Actinomycetes</taxon>
        <taxon>Pseudonocardiales</taxon>
        <taxon>Pseudonocardiaceae</taxon>
        <taxon>Haloechinothrix</taxon>
    </lineage>
</organism>
<dbReference type="OrthoDB" id="9790219at2"/>